<proteinExistence type="predicted"/>
<evidence type="ECO:0000313" key="3">
    <source>
        <dbReference type="Proteomes" id="UP000076400"/>
    </source>
</evidence>
<dbReference type="Pfam" id="PF11162">
    <property type="entry name" value="DUF2946"/>
    <property type="match status" value="1"/>
</dbReference>
<evidence type="ECO:0008006" key="4">
    <source>
        <dbReference type="Google" id="ProtNLM"/>
    </source>
</evidence>
<keyword evidence="1" id="KW-1133">Transmembrane helix</keyword>
<keyword evidence="3" id="KW-1185">Reference proteome</keyword>
<dbReference type="EMBL" id="LPXN01000006">
    <property type="protein sequence ID" value="KZD12681.1"/>
    <property type="molecule type" value="Genomic_DNA"/>
</dbReference>
<sequence>MAYRGSIDHGAQARRPAWLMTAALVMFAVWVQALSPFLMPARAGDDLSNRTLALCTADGYKLVRIGAEPGGDATDPTSIIHCPLCLGAQQILAILPPEPPVAPAFLARPVVYAAVESAHPRETAASGWAEARAPPANA</sequence>
<dbReference type="InterPro" id="IPR021333">
    <property type="entry name" value="DUF2946"/>
</dbReference>
<feature type="transmembrane region" description="Helical" evidence="1">
    <location>
        <begin position="17"/>
        <end position="39"/>
    </location>
</feature>
<evidence type="ECO:0000256" key="1">
    <source>
        <dbReference type="SAM" id="Phobius"/>
    </source>
</evidence>
<organism evidence="2 3">
    <name type="scientific">Oceanibaculum pacificum</name>
    <dbReference type="NCBI Taxonomy" id="580166"/>
    <lineage>
        <taxon>Bacteria</taxon>
        <taxon>Pseudomonadati</taxon>
        <taxon>Pseudomonadota</taxon>
        <taxon>Alphaproteobacteria</taxon>
        <taxon>Rhodospirillales</taxon>
        <taxon>Oceanibaculaceae</taxon>
        <taxon>Oceanibaculum</taxon>
    </lineage>
</organism>
<dbReference type="AlphaFoldDB" id="A0A154WGM6"/>
<dbReference type="Proteomes" id="UP000076400">
    <property type="component" value="Unassembled WGS sequence"/>
</dbReference>
<dbReference type="STRING" id="580166.AUP43_15530"/>
<gene>
    <name evidence="2" type="ORF">AUP43_15530</name>
</gene>
<dbReference type="OrthoDB" id="7285059at2"/>
<accession>A0A154WGM6</accession>
<reference evidence="2 3" key="1">
    <citation type="submission" date="2015-12" db="EMBL/GenBank/DDBJ databases">
        <title>Genome sequence of Oceanibaculum pacificum MCCC 1A02656.</title>
        <authorList>
            <person name="Lu L."/>
            <person name="Lai Q."/>
            <person name="Shao Z."/>
            <person name="Qian P."/>
        </authorList>
    </citation>
    <scope>NUCLEOTIDE SEQUENCE [LARGE SCALE GENOMIC DNA]</scope>
    <source>
        <strain evidence="2 3">MCCC 1A02656</strain>
    </source>
</reference>
<keyword evidence="1" id="KW-0812">Transmembrane</keyword>
<name>A0A154WGM6_9PROT</name>
<keyword evidence="1" id="KW-0472">Membrane</keyword>
<dbReference type="RefSeq" id="WP_067551552.1">
    <property type="nucleotide sequence ID" value="NZ_LPXN01000006.1"/>
</dbReference>
<comment type="caution">
    <text evidence="2">The sequence shown here is derived from an EMBL/GenBank/DDBJ whole genome shotgun (WGS) entry which is preliminary data.</text>
</comment>
<evidence type="ECO:0000313" key="2">
    <source>
        <dbReference type="EMBL" id="KZD12681.1"/>
    </source>
</evidence>
<protein>
    <recommendedName>
        <fullName evidence="4">DUF2946 domain-containing protein</fullName>
    </recommendedName>
</protein>